<reference evidence="1 2" key="1">
    <citation type="submission" date="2018-06" db="EMBL/GenBank/DDBJ databases">
        <title>Recombination Drives Gene Content and Phenotype Evolution in Wild Type E. coli Strains.</title>
        <authorList>
            <person name="Field C.M."/>
            <person name="Silander O.K."/>
            <person name="Van Nimwegen E."/>
        </authorList>
    </citation>
    <scope>NUCLEOTIDE SEQUENCE [LARGE SCALE GENOMIC DNA]</scope>
    <source>
        <strain evidence="1 2">SC344</strain>
    </source>
</reference>
<comment type="caution">
    <text evidence="1">The sequence shown here is derived from an EMBL/GenBank/DDBJ whole genome shotgun (WGS) entry which is preliminary data.</text>
</comment>
<protein>
    <submittedName>
        <fullName evidence="1">Ash protein family protein</fullName>
    </submittedName>
</protein>
<organism evidence="1 2">
    <name type="scientific">Escherichia marmotae</name>
    <dbReference type="NCBI Taxonomy" id="1499973"/>
    <lineage>
        <taxon>Bacteria</taxon>
        <taxon>Pseudomonadati</taxon>
        <taxon>Pseudomonadota</taxon>
        <taxon>Gammaproteobacteria</taxon>
        <taxon>Enterobacterales</taxon>
        <taxon>Enterobacteriaceae</taxon>
        <taxon>Escherichia</taxon>
    </lineage>
</organism>
<dbReference type="NCBIfam" id="NF033153">
    <property type="entry name" value="phage_ICD_like"/>
    <property type="match status" value="1"/>
</dbReference>
<evidence type="ECO:0000313" key="1">
    <source>
        <dbReference type="EMBL" id="RDR20664.1"/>
    </source>
</evidence>
<proteinExistence type="predicted"/>
<gene>
    <name evidence="1" type="ORF">C4A13_02841</name>
</gene>
<accession>A0A370V0D6</accession>
<dbReference type="EMBL" id="QONO01000290">
    <property type="protein sequence ID" value="RDR20664.1"/>
    <property type="molecule type" value="Genomic_DNA"/>
</dbReference>
<evidence type="ECO:0000313" key="2">
    <source>
        <dbReference type="Proteomes" id="UP000254454"/>
    </source>
</evidence>
<dbReference type="InterPro" id="IPR018880">
    <property type="entry name" value="Phage_P4_Ash"/>
</dbReference>
<name>A0A370V0D6_9ESCH</name>
<dbReference type="AlphaFoldDB" id="A0A370V0D6"/>
<sequence>MNICSNELCFLTTDVTLNLTSCALRHFRFMLIRHLIKTGAGIGLPLKSKAIQTPLASFFVSAYTHTSTMVGCMGLPSGRLVTLDASKANSVQSTASKIGLFCGGYIPTSKEAANMATIPTPTHPEFIWRFYSCQKRHYHFVIAPTEDEARSQLPDAPCIFSARFSTDSRNSLSYWCLPVNASAQEGL</sequence>
<dbReference type="Pfam" id="PF10554">
    <property type="entry name" value="Phage_ASH"/>
    <property type="match status" value="1"/>
</dbReference>
<dbReference type="Proteomes" id="UP000254454">
    <property type="component" value="Unassembled WGS sequence"/>
</dbReference>